<dbReference type="GO" id="GO:0008270">
    <property type="term" value="F:zinc ion binding"/>
    <property type="evidence" value="ECO:0007669"/>
    <property type="project" value="UniProtKB-UniRule"/>
</dbReference>
<keyword evidence="20" id="KW-1185">Reference proteome</keyword>
<dbReference type="Gene3D" id="3.40.50.300">
    <property type="entry name" value="P-loop containing nucleotide triphosphate hydrolases"/>
    <property type="match status" value="1"/>
</dbReference>
<evidence type="ECO:0000256" key="12">
    <source>
        <dbReference type="ARBA" id="ARBA00023049"/>
    </source>
</evidence>
<dbReference type="SUPFAM" id="SSF140990">
    <property type="entry name" value="FtsH protease domain-like"/>
    <property type="match status" value="1"/>
</dbReference>
<dbReference type="EC" id="3.4.24.-" evidence="15"/>
<keyword evidence="4 15" id="KW-0645">Protease</keyword>
<evidence type="ECO:0000256" key="5">
    <source>
        <dbReference type="ARBA" id="ARBA00022692"/>
    </source>
</evidence>
<protein>
    <recommendedName>
        <fullName evidence="15">ATP-dependent zinc metalloprotease FtsH</fullName>
        <ecNumber evidence="15">3.4.24.-</ecNumber>
    </recommendedName>
</protein>
<evidence type="ECO:0000256" key="11">
    <source>
        <dbReference type="ARBA" id="ARBA00022989"/>
    </source>
</evidence>
<dbReference type="EMBL" id="CVLB01000002">
    <property type="protein sequence ID" value="CRF34573.1"/>
    <property type="molecule type" value="Genomic_DNA"/>
</dbReference>
<dbReference type="GO" id="GO:0030163">
    <property type="term" value="P:protein catabolic process"/>
    <property type="evidence" value="ECO:0007669"/>
    <property type="project" value="UniProtKB-UniRule"/>
</dbReference>
<dbReference type="InterPro" id="IPR041569">
    <property type="entry name" value="AAA_lid_3"/>
</dbReference>
<comment type="similarity">
    <text evidence="14 15">In the central section; belongs to the AAA ATPase family.</text>
</comment>
<dbReference type="Gene3D" id="1.10.8.60">
    <property type="match status" value="1"/>
</dbReference>
<feature type="binding site" evidence="15">
    <location>
        <position position="517"/>
    </location>
    <ligand>
        <name>Zn(2+)</name>
        <dbReference type="ChEBI" id="CHEBI:29105"/>
        <note>catalytic</note>
    </ligand>
</feature>
<dbReference type="CDD" id="cd19501">
    <property type="entry name" value="RecA-like_FtsH"/>
    <property type="match status" value="1"/>
</dbReference>
<feature type="compositionally biased region" description="Basic and acidic residues" evidence="17">
    <location>
        <begin position="669"/>
        <end position="683"/>
    </location>
</feature>
<keyword evidence="8 15" id="KW-0378">Hydrolase</keyword>
<keyword evidence="13 15" id="KW-0472">Membrane</keyword>
<evidence type="ECO:0000256" key="16">
    <source>
        <dbReference type="RuleBase" id="RU003651"/>
    </source>
</evidence>
<dbReference type="InterPro" id="IPR011546">
    <property type="entry name" value="Pept_M41_FtsH_extracell"/>
</dbReference>
<dbReference type="Gene3D" id="3.30.720.210">
    <property type="match status" value="1"/>
</dbReference>
<dbReference type="GO" id="GO:0016887">
    <property type="term" value="F:ATP hydrolysis activity"/>
    <property type="evidence" value="ECO:0007669"/>
    <property type="project" value="UniProtKB-UniRule"/>
</dbReference>
<dbReference type="GO" id="GO:0004222">
    <property type="term" value="F:metalloendopeptidase activity"/>
    <property type="evidence" value="ECO:0007669"/>
    <property type="project" value="InterPro"/>
</dbReference>
<dbReference type="FunFam" id="3.40.50.300:FF:000001">
    <property type="entry name" value="ATP-dependent zinc metalloprotease FtsH"/>
    <property type="match status" value="1"/>
</dbReference>
<dbReference type="InterPro" id="IPR003959">
    <property type="entry name" value="ATPase_AAA_core"/>
</dbReference>
<feature type="region of interest" description="Disordered" evidence="17">
    <location>
        <begin position="665"/>
        <end position="703"/>
    </location>
</feature>
<evidence type="ECO:0000256" key="10">
    <source>
        <dbReference type="ARBA" id="ARBA00022840"/>
    </source>
</evidence>
<dbReference type="Pfam" id="PF17862">
    <property type="entry name" value="AAA_lid_3"/>
    <property type="match status" value="1"/>
</dbReference>
<evidence type="ECO:0000256" key="4">
    <source>
        <dbReference type="ARBA" id="ARBA00022670"/>
    </source>
</evidence>
<dbReference type="Pfam" id="PF01434">
    <property type="entry name" value="Peptidase_M41"/>
    <property type="match status" value="1"/>
</dbReference>
<dbReference type="Proteomes" id="UP000043763">
    <property type="component" value="Unassembled WGS sequence"/>
</dbReference>
<comment type="cofactor">
    <cofactor evidence="15">
        <name>Zn(2+)</name>
        <dbReference type="ChEBI" id="CHEBI:29105"/>
    </cofactor>
    <text evidence="15">Binds 1 zinc ion per subunit.</text>
</comment>
<feature type="binding site" evidence="15">
    <location>
        <position position="439"/>
    </location>
    <ligand>
        <name>Zn(2+)</name>
        <dbReference type="ChEBI" id="CHEBI:29105"/>
        <note>catalytic</note>
    </ligand>
</feature>
<keyword evidence="5 15" id="KW-0812">Transmembrane</keyword>
<proteinExistence type="inferred from homology"/>
<dbReference type="HAMAP" id="MF_01458">
    <property type="entry name" value="FtsH"/>
    <property type="match status" value="1"/>
</dbReference>
<dbReference type="Pfam" id="PF00004">
    <property type="entry name" value="AAA"/>
    <property type="match status" value="1"/>
</dbReference>
<dbReference type="GO" id="GO:0004176">
    <property type="term" value="F:ATP-dependent peptidase activity"/>
    <property type="evidence" value="ECO:0007669"/>
    <property type="project" value="InterPro"/>
</dbReference>
<dbReference type="PROSITE" id="PS00674">
    <property type="entry name" value="AAA"/>
    <property type="match status" value="1"/>
</dbReference>
<keyword evidence="7 15" id="KW-0547">Nucleotide-binding</keyword>
<evidence type="ECO:0000256" key="13">
    <source>
        <dbReference type="ARBA" id="ARBA00023136"/>
    </source>
</evidence>
<dbReference type="AlphaFoldDB" id="A0A0G4K8T9"/>
<dbReference type="NCBIfam" id="TIGR01241">
    <property type="entry name" value="FtsH_fam"/>
    <property type="match status" value="1"/>
</dbReference>
<dbReference type="InterPro" id="IPR037219">
    <property type="entry name" value="Peptidase_M41-like"/>
</dbReference>
<evidence type="ECO:0000256" key="17">
    <source>
        <dbReference type="SAM" id="MobiDB-lite"/>
    </source>
</evidence>
<comment type="function">
    <text evidence="15">Acts as a processive, ATP-dependent zinc metallopeptidase for both cytoplasmic and membrane proteins. Plays a role in the quality control of integral membrane proteins.</text>
</comment>
<dbReference type="RefSeq" id="WP_048595292.1">
    <property type="nucleotide sequence ID" value="NZ_CVLB01000002.1"/>
</dbReference>
<comment type="similarity">
    <text evidence="2 15">In the C-terminal section; belongs to the peptidase M41 family.</text>
</comment>
<dbReference type="InterPro" id="IPR000642">
    <property type="entry name" value="Peptidase_M41"/>
</dbReference>
<dbReference type="SUPFAM" id="SSF52540">
    <property type="entry name" value="P-loop containing nucleoside triphosphate hydrolases"/>
    <property type="match status" value="1"/>
</dbReference>
<feature type="active site" evidence="15">
    <location>
        <position position="440"/>
    </location>
</feature>
<evidence type="ECO:0000256" key="1">
    <source>
        <dbReference type="ARBA" id="ARBA00004370"/>
    </source>
</evidence>
<dbReference type="GO" id="GO:0005524">
    <property type="term" value="F:ATP binding"/>
    <property type="evidence" value="ECO:0007669"/>
    <property type="project" value="UniProtKB-UniRule"/>
</dbReference>
<evidence type="ECO:0000256" key="6">
    <source>
        <dbReference type="ARBA" id="ARBA00022723"/>
    </source>
</evidence>
<evidence type="ECO:0000313" key="20">
    <source>
        <dbReference type="Proteomes" id="UP000043763"/>
    </source>
</evidence>
<accession>A0A0G4K8T9</accession>
<reference evidence="20" key="1">
    <citation type="submission" date="2015-04" db="EMBL/GenBank/DDBJ databases">
        <authorList>
            <person name="Mushtaq Mamoona"/>
        </authorList>
    </citation>
    <scope>NUCLEOTIDE SEQUENCE [LARGE SCALE GENOMIC DNA]</scope>
    <source>
        <strain evidence="20">AN4859/03</strain>
    </source>
</reference>
<dbReference type="PANTHER" id="PTHR23076">
    <property type="entry name" value="METALLOPROTEASE M41 FTSH"/>
    <property type="match status" value="1"/>
</dbReference>
<keyword evidence="6 15" id="KW-0479">Metal-binding</keyword>
<organism evidence="19 20">
    <name type="scientific">Brachyspira suanatina</name>
    <dbReference type="NCBI Taxonomy" id="381802"/>
    <lineage>
        <taxon>Bacteria</taxon>
        <taxon>Pseudomonadati</taxon>
        <taxon>Spirochaetota</taxon>
        <taxon>Spirochaetia</taxon>
        <taxon>Brachyspirales</taxon>
        <taxon>Brachyspiraceae</taxon>
        <taxon>Brachyspira</taxon>
    </lineage>
</organism>
<dbReference type="InterPro" id="IPR003960">
    <property type="entry name" value="ATPase_AAA_CS"/>
</dbReference>
<feature type="binding site" evidence="15">
    <location>
        <begin position="217"/>
        <end position="224"/>
    </location>
    <ligand>
        <name>ATP</name>
        <dbReference type="ChEBI" id="CHEBI:30616"/>
    </ligand>
</feature>
<dbReference type="SMART" id="SM00382">
    <property type="entry name" value="AAA"/>
    <property type="match status" value="1"/>
</dbReference>
<feature type="domain" description="AAA+ ATPase" evidence="18">
    <location>
        <begin position="209"/>
        <end position="348"/>
    </location>
</feature>
<evidence type="ECO:0000259" key="18">
    <source>
        <dbReference type="SMART" id="SM00382"/>
    </source>
</evidence>
<comment type="similarity">
    <text evidence="16">Belongs to the AAA ATPase family.</text>
</comment>
<dbReference type="FunFam" id="1.20.58.760:FF:000001">
    <property type="entry name" value="ATP-dependent zinc metalloprotease FtsH"/>
    <property type="match status" value="1"/>
</dbReference>
<evidence type="ECO:0000256" key="3">
    <source>
        <dbReference type="ARBA" id="ARBA00022475"/>
    </source>
</evidence>
<feature type="binding site" evidence="15">
    <location>
        <position position="443"/>
    </location>
    <ligand>
        <name>Zn(2+)</name>
        <dbReference type="ChEBI" id="CHEBI:29105"/>
        <note>catalytic</note>
    </ligand>
</feature>
<keyword evidence="12 15" id="KW-0482">Metalloprotease</keyword>
<dbReference type="InterPro" id="IPR027417">
    <property type="entry name" value="P-loop_NTPase"/>
</dbReference>
<evidence type="ECO:0000256" key="2">
    <source>
        <dbReference type="ARBA" id="ARBA00010044"/>
    </source>
</evidence>
<feature type="transmembrane region" description="Helical" evidence="15">
    <location>
        <begin position="20"/>
        <end position="39"/>
    </location>
</feature>
<dbReference type="InterPro" id="IPR005936">
    <property type="entry name" value="FtsH"/>
</dbReference>
<dbReference type="InterPro" id="IPR003593">
    <property type="entry name" value="AAA+_ATPase"/>
</dbReference>
<dbReference type="GO" id="GO:0005886">
    <property type="term" value="C:plasma membrane"/>
    <property type="evidence" value="ECO:0007669"/>
    <property type="project" value="UniProtKB-SubCell"/>
</dbReference>
<evidence type="ECO:0000256" key="9">
    <source>
        <dbReference type="ARBA" id="ARBA00022833"/>
    </source>
</evidence>
<dbReference type="PANTHER" id="PTHR23076:SF97">
    <property type="entry name" value="ATP-DEPENDENT ZINC METALLOPROTEASE YME1L1"/>
    <property type="match status" value="1"/>
</dbReference>
<keyword evidence="3 15" id="KW-1003">Cell membrane</keyword>
<keyword evidence="9 15" id="KW-0862">Zinc</keyword>
<keyword evidence="11 15" id="KW-1133">Transmembrane helix</keyword>
<evidence type="ECO:0000256" key="7">
    <source>
        <dbReference type="ARBA" id="ARBA00022741"/>
    </source>
</evidence>
<dbReference type="Pfam" id="PF06480">
    <property type="entry name" value="FtsH_ext"/>
    <property type="match status" value="1"/>
</dbReference>
<feature type="transmembrane region" description="Helical" evidence="15">
    <location>
        <begin position="123"/>
        <end position="145"/>
    </location>
</feature>
<sequence>MSSKKNNRRQSMPQSGGGGNQIIIILLLTMVVVMAIMYFQKTPQVKAQEWDYSTVVQKVKEGVVKEVTIVDQNIRNGKAIETVNGKITEINFYSYIPFTASGFVNLLIDNNVKVRGEAEKPSYLSLILVNLLPILLIGFLLWFFMFRQVQGSNNRAMSFGKSRARLLTKEDVKVTFKDVEGCKEAKEELQEVVQFLKDASKFTKLGAKIPKGVLLVGPPGTGKTLLAKAVAGEANVPFFSMSGSEFVEMFVGVGASRVRDLFEQGKRSAPCIIFIDELDAVGRTRGAGYGGGHDEREQTLNQMLVEMDGFNTDTRIIIFAATNRPDVLDPALLRPGRFDRQVVVDLPDVKGREGIFKVHVAKIQHDPSIDLYHLARATPGFSGADIANMVNEAALIAARNDKPRVELSDFEEARDKVMMGPERRSILISEKEKLNTAYHEAGHTLMAVLLQNTDALHKVTIVPRGRSLGATWTLPSDGRYTLQRKKAVDEMSLLLGGRVAEEFKFGEDSVTTGASNDIERVTELARRMVCEWGMSRLGPISFGQKEQPIFLGKEIARHKDYSEETAQKIDEEVHKFVMRAYERTKKLIAENADKFESLSRELFEKESLDIEDIERICEVKLDRIKDKLVYAGKDPKRGTDELEDPSAYQEGEVKSVKEEVFNTPIKPLKKSDKAESDKEEVKSIKKSSVKKVSSSTRKKKTEE</sequence>
<gene>
    <name evidence="15 19" type="primary">ftsH</name>
    <name evidence="19" type="ORF">BRSU_2107</name>
</gene>
<name>A0A0G4K8T9_9SPIR</name>
<dbReference type="GO" id="GO:0006508">
    <property type="term" value="P:proteolysis"/>
    <property type="evidence" value="ECO:0007669"/>
    <property type="project" value="UniProtKB-KW"/>
</dbReference>
<comment type="subcellular location">
    <subcellularLocation>
        <location evidence="15">Cell membrane</location>
        <topology evidence="15">Multi-pass membrane protein</topology>
        <orientation evidence="15">Cytoplasmic side</orientation>
    </subcellularLocation>
    <subcellularLocation>
        <location evidence="1">Membrane</location>
    </subcellularLocation>
</comment>
<dbReference type="Gene3D" id="1.20.58.760">
    <property type="entry name" value="Peptidase M41"/>
    <property type="match status" value="1"/>
</dbReference>
<comment type="subunit">
    <text evidence="15">Homohexamer.</text>
</comment>
<dbReference type="OrthoDB" id="9809379at2"/>
<dbReference type="FunFam" id="1.10.8.60:FF:000001">
    <property type="entry name" value="ATP-dependent zinc metalloprotease FtsH"/>
    <property type="match status" value="1"/>
</dbReference>
<evidence type="ECO:0000256" key="15">
    <source>
        <dbReference type="HAMAP-Rule" id="MF_01458"/>
    </source>
</evidence>
<keyword evidence="10 15" id="KW-0067">ATP-binding</keyword>
<evidence type="ECO:0000313" key="19">
    <source>
        <dbReference type="EMBL" id="CRF34573.1"/>
    </source>
</evidence>
<evidence type="ECO:0000256" key="8">
    <source>
        <dbReference type="ARBA" id="ARBA00022801"/>
    </source>
</evidence>
<evidence type="ECO:0000256" key="14">
    <source>
        <dbReference type="ARBA" id="ARBA00061570"/>
    </source>
</evidence>